<dbReference type="InterPro" id="IPR027417">
    <property type="entry name" value="P-loop_NTPase"/>
</dbReference>
<keyword evidence="17" id="KW-1185">Reference proteome</keyword>
<evidence type="ECO:0000259" key="15">
    <source>
        <dbReference type="PROSITE" id="PS51722"/>
    </source>
</evidence>
<feature type="compositionally biased region" description="Polar residues" evidence="14">
    <location>
        <begin position="396"/>
        <end position="413"/>
    </location>
</feature>
<evidence type="ECO:0000256" key="1">
    <source>
        <dbReference type="ARBA" id="ARBA00004496"/>
    </source>
</evidence>
<dbReference type="GO" id="GO:0006417">
    <property type="term" value="P:regulation of translation"/>
    <property type="evidence" value="ECO:0007669"/>
    <property type="project" value="UniProtKB-KW"/>
</dbReference>
<evidence type="ECO:0000256" key="14">
    <source>
        <dbReference type="SAM" id="MobiDB-lite"/>
    </source>
</evidence>
<evidence type="ECO:0000256" key="9">
    <source>
        <dbReference type="ARBA" id="ARBA00022917"/>
    </source>
</evidence>
<protein>
    <recommendedName>
        <fullName evidence="3">HBS1-like protein</fullName>
    </recommendedName>
</protein>
<gene>
    <name evidence="16" type="ORF">FQN60_015668</name>
</gene>
<dbReference type="InterPro" id="IPR015033">
    <property type="entry name" value="HBS1-like_N"/>
</dbReference>
<dbReference type="GO" id="GO:0005737">
    <property type="term" value="C:cytoplasm"/>
    <property type="evidence" value="ECO:0007669"/>
    <property type="project" value="UniProtKB-SubCell"/>
</dbReference>
<dbReference type="CDD" id="cd04093">
    <property type="entry name" value="HBS1_C_III"/>
    <property type="match status" value="1"/>
</dbReference>
<evidence type="ECO:0000256" key="13">
    <source>
        <dbReference type="ARBA" id="ARBA00049117"/>
    </source>
</evidence>
<dbReference type="Pfam" id="PF00009">
    <property type="entry name" value="GTP_EFTU"/>
    <property type="match status" value="1"/>
</dbReference>
<keyword evidence="10" id="KW-0342">GTP-binding</keyword>
<dbReference type="InterPro" id="IPR009000">
    <property type="entry name" value="Transl_B-barrel_sf"/>
</dbReference>
<dbReference type="GO" id="GO:0003924">
    <property type="term" value="F:GTPase activity"/>
    <property type="evidence" value="ECO:0007669"/>
    <property type="project" value="InterPro"/>
</dbReference>
<dbReference type="PROSITE" id="PS51722">
    <property type="entry name" value="G_TR_2"/>
    <property type="match status" value="1"/>
</dbReference>
<sequence>MSRHRNVRGYNYDEDFDDDDIYGHSVDDDCCISPATANQFIYSRQERQAPKEGPLEEEEYEDDVPMSPTISHNLDPLDQAKLYSCLDHMRTVLGDAVPDSVLTQAAIKCGFDPQKALDAVLSEDAKTAPVTSTNEETALVARVSQEKAPLPQRTKQASVAEKAKSEGPDVLAESTTEVGTKRKLDHKPYNQTVRLPKLKQAIDLSALIAQSDDAGPRPFDNDLPSPSFPTSVAAGLDASVFAKPSVFAITLSIQSHTQQKREESGEHHVPLSPIVPFRFDAPSPDDIVRANQRKAFTRMLFEQQASELIDFPLFPVAKSRDMSHNKLDSEVVAKVARMTVSGKKQTMGFDVPSTGENGAVTASVRRGGSPENATATPTSEAPPKRPETPAKGSNGDEPSTVPTPGRSSGKARQSINIKAELEKRQGGKPLLNLVVIGHVDAGKSTLMGHLLYLLGNVNKRTMHKYEQESKKAGKASFAYAWVLDETGEERDRGVTMDVGMTKFETNSKVVTLMDAPGHKDFIPNMITGAAQADVAVLVVDASRGEFEAGFEAGGQTREHALLVRSLGVTQLAVAVNKMDQVNWQQERFQDIITKLGHFLKQAGFKESDVFYIPSSGLSGENLTTRNAFKAPQRSVDKPFRLCVSDVFKDQGSGFCVTGKIEAGYIQTGERILAMPPNETCTVKGITLHDEAQDWAAAGDHVSLTVTGMDIIKINVGCVFCDPKEPIPICTRFRARILLFNIEVPITKGFPVLLHYHTVSEPATIRKLVSVLHKSSGEVLKKKPKCLSKGMNAIVEIQTQRPVSLELYKDYKELGRFMLRYVGSTIAAGVVTEIKE</sequence>
<dbReference type="PRINTS" id="PR00315">
    <property type="entry name" value="ELONGATNFCT"/>
</dbReference>
<evidence type="ECO:0000256" key="11">
    <source>
        <dbReference type="ARBA" id="ARBA00045849"/>
    </source>
</evidence>
<dbReference type="Pfam" id="PF22594">
    <property type="entry name" value="GTP-eEF1A_C"/>
    <property type="match status" value="1"/>
</dbReference>
<evidence type="ECO:0000256" key="12">
    <source>
        <dbReference type="ARBA" id="ARBA00047094"/>
    </source>
</evidence>
<dbReference type="FunFam" id="1.10.8.10:FF:000039">
    <property type="entry name" value="HBS1-like translational GTPase"/>
    <property type="match status" value="1"/>
</dbReference>
<evidence type="ECO:0000256" key="8">
    <source>
        <dbReference type="ARBA" id="ARBA00022845"/>
    </source>
</evidence>
<dbReference type="Pfam" id="PF03144">
    <property type="entry name" value="GTP_EFTU_D2"/>
    <property type="match status" value="1"/>
</dbReference>
<evidence type="ECO:0000313" key="17">
    <source>
        <dbReference type="Proteomes" id="UP000327493"/>
    </source>
</evidence>
<evidence type="ECO:0000256" key="6">
    <source>
        <dbReference type="ARBA" id="ARBA00022741"/>
    </source>
</evidence>
<dbReference type="GO" id="GO:0005525">
    <property type="term" value="F:GTP binding"/>
    <property type="evidence" value="ECO:0007669"/>
    <property type="project" value="UniProtKB-KW"/>
</dbReference>
<evidence type="ECO:0000256" key="10">
    <source>
        <dbReference type="ARBA" id="ARBA00023134"/>
    </source>
</evidence>
<dbReference type="Proteomes" id="UP000327493">
    <property type="component" value="Chromosome 18"/>
</dbReference>
<keyword evidence="9" id="KW-0648">Protein biosynthesis</keyword>
<dbReference type="FunFam" id="3.40.50.300:FF:000204">
    <property type="entry name" value="Translation elongation factor Tu"/>
    <property type="match status" value="1"/>
</dbReference>
<dbReference type="SUPFAM" id="SSF50465">
    <property type="entry name" value="EF-Tu/eEF-1alpha/eIF2-gamma C-terminal domain"/>
    <property type="match status" value="1"/>
</dbReference>
<keyword evidence="4" id="KW-0963">Cytoplasm</keyword>
<evidence type="ECO:0000256" key="2">
    <source>
        <dbReference type="ARBA" id="ARBA00007249"/>
    </source>
</evidence>
<dbReference type="FunFam" id="2.40.30.10:FF:000035">
    <property type="entry name" value="HBS1-like translational GTPase"/>
    <property type="match status" value="1"/>
</dbReference>
<dbReference type="InterPro" id="IPR050100">
    <property type="entry name" value="TRAFAC_GTPase_members"/>
</dbReference>
<dbReference type="CDD" id="cd01883">
    <property type="entry name" value="EF1_alpha"/>
    <property type="match status" value="1"/>
</dbReference>
<dbReference type="Pfam" id="PF08938">
    <property type="entry name" value="HBS1_N"/>
    <property type="match status" value="1"/>
</dbReference>
<dbReference type="InterPro" id="IPR037189">
    <property type="entry name" value="HBS1-like_N_sf"/>
</dbReference>
<feature type="compositionally biased region" description="Basic and acidic residues" evidence="14">
    <location>
        <begin position="44"/>
        <end position="54"/>
    </location>
</feature>
<keyword evidence="8" id="KW-0810">Translation regulation</keyword>
<comment type="function">
    <text evidence="11">GTPase component of the Pelota-HBS1L complex, a complex that recognizes stalled ribosomes and triggers the No-Go Decay (NGD) pathway. The Pelota-HBS1L complex recognizes ribosomes stalled at the 3' end of an mRNA and engages stalled ribosomes by destabilizing mRNA in the mRNA channel. Following mRNA extraction from stalled ribosomes by the SKI complex, the Pelota-HBS1L complex promotes recruitment of ABCE1, which drives the disassembly of stalled ribosomes, followed by degradation of damaged mRNAs as part of the NGD pathway.</text>
</comment>
<dbReference type="SUPFAM" id="SSF109732">
    <property type="entry name" value="HBS1-like domain"/>
    <property type="match status" value="1"/>
</dbReference>
<comment type="subcellular location">
    <subcellularLocation>
        <location evidence="1">Cytoplasm</location>
    </subcellularLocation>
</comment>
<keyword evidence="7" id="KW-0378">Hydrolase</keyword>
<dbReference type="InterPro" id="IPR054696">
    <property type="entry name" value="GTP-eEF1A_C"/>
</dbReference>
<dbReference type="PANTHER" id="PTHR23115">
    <property type="entry name" value="TRANSLATION FACTOR"/>
    <property type="match status" value="1"/>
</dbReference>
<dbReference type="Gene3D" id="3.40.50.300">
    <property type="entry name" value="P-loop containing nucleotide triphosphate hydrolases"/>
    <property type="match status" value="1"/>
</dbReference>
<dbReference type="SUPFAM" id="SSF52540">
    <property type="entry name" value="P-loop containing nucleoside triphosphate hydrolases"/>
    <property type="match status" value="1"/>
</dbReference>
<evidence type="ECO:0000313" key="16">
    <source>
        <dbReference type="EMBL" id="KAA8583122.1"/>
    </source>
</evidence>
<dbReference type="InterPro" id="IPR009001">
    <property type="entry name" value="Transl_elong_EF1A/Init_IF2_C"/>
</dbReference>
<feature type="compositionally biased region" description="Acidic residues" evidence="14">
    <location>
        <begin position="55"/>
        <end position="64"/>
    </location>
</feature>
<dbReference type="AlphaFoldDB" id="A0A5J5CMH5"/>
<organism evidence="16 17">
    <name type="scientific">Etheostoma spectabile</name>
    <name type="common">orangethroat darter</name>
    <dbReference type="NCBI Taxonomy" id="54343"/>
    <lineage>
        <taxon>Eukaryota</taxon>
        <taxon>Metazoa</taxon>
        <taxon>Chordata</taxon>
        <taxon>Craniata</taxon>
        <taxon>Vertebrata</taxon>
        <taxon>Euteleostomi</taxon>
        <taxon>Actinopterygii</taxon>
        <taxon>Neopterygii</taxon>
        <taxon>Teleostei</taxon>
        <taxon>Neoteleostei</taxon>
        <taxon>Acanthomorphata</taxon>
        <taxon>Eupercaria</taxon>
        <taxon>Perciformes</taxon>
        <taxon>Percoidei</taxon>
        <taxon>Percidae</taxon>
        <taxon>Etheostomatinae</taxon>
        <taxon>Etheostoma</taxon>
    </lineage>
</organism>
<name>A0A5J5CMH5_9PERO</name>
<dbReference type="CDD" id="cd16267">
    <property type="entry name" value="HBS1-like_II"/>
    <property type="match status" value="1"/>
</dbReference>
<comment type="similarity">
    <text evidence="2">Belongs to the TRAFAC class translation factor GTPase superfamily. Classic translation factor GTPase family. EF-Tu/EF-1A subfamily.</text>
</comment>
<proteinExistence type="inferred from homology"/>
<dbReference type="GO" id="GO:0006412">
    <property type="term" value="P:translation"/>
    <property type="evidence" value="ECO:0007669"/>
    <property type="project" value="UniProtKB-KW"/>
</dbReference>
<evidence type="ECO:0000256" key="3">
    <source>
        <dbReference type="ARBA" id="ARBA00015186"/>
    </source>
</evidence>
<dbReference type="SUPFAM" id="SSF50447">
    <property type="entry name" value="Translation proteins"/>
    <property type="match status" value="1"/>
</dbReference>
<comment type="catalytic activity">
    <reaction evidence="13">
        <text>GTP + H2O = GDP + phosphate + H(+)</text>
        <dbReference type="Rhea" id="RHEA:19669"/>
        <dbReference type="ChEBI" id="CHEBI:15377"/>
        <dbReference type="ChEBI" id="CHEBI:15378"/>
        <dbReference type="ChEBI" id="CHEBI:37565"/>
        <dbReference type="ChEBI" id="CHEBI:43474"/>
        <dbReference type="ChEBI" id="CHEBI:58189"/>
    </reaction>
    <physiologicalReaction direction="left-to-right" evidence="13">
        <dbReference type="Rhea" id="RHEA:19670"/>
    </physiologicalReaction>
</comment>
<feature type="region of interest" description="Disordered" evidence="14">
    <location>
        <begin position="144"/>
        <end position="177"/>
    </location>
</feature>
<feature type="domain" description="Tr-type G" evidence="15">
    <location>
        <begin position="428"/>
        <end position="639"/>
    </location>
</feature>
<dbReference type="GO" id="GO:0010629">
    <property type="term" value="P:negative regulation of gene expression"/>
    <property type="evidence" value="ECO:0007669"/>
    <property type="project" value="UniProtKB-ARBA"/>
</dbReference>
<accession>A0A5J5CMH5</accession>
<dbReference type="FunFam" id="2.40.30.10:FF:000020">
    <property type="entry name" value="Translation elongation factor EF-1"/>
    <property type="match status" value="1"/>
</dbReference>
<keyword evidence="5" id="KW-0597">Phosphoprotein</keyword>
<feature type="region of interest" description="Disordered" evidence="14">
    <location>
        <begin position="42"/>
        <end position="65"/>
    </location>
</feature>
<evidence type="ECO:0000256" key="7">
    <source>
        <dbReference type="ARBA" id="ARBA00022801"/>
    </source>
</evidence>
<dbReference type="EMBL" id="VOFY01000018">
    <property type="protein sequence ID" value="KAA8583122.1"/>
    <property type="molecule type" value="Genomic_DNA"/>
</dbReference>
<comment type="subunit">
    <text evidence="12">Component of the Pelota-HBS1L complex, also named Dom34-Hbs1 complex, composed of PELO and HBS1L. Interacts with the SKI complex.</text>
</comment>
<evidence type="ECO:0000256" key="5">
    <source>
        <dbReference type="ARBA" id="ARBA00022553"/>
    </source>
</evidence>
<keyword evidence="6" id="KW-0547">Nucleotide-binding</keyword>
<dbReference type="Gene3D" id="1.10.8.10">
    <property type="entry name" value="DNA helicase RuvA subunit, C-terminal domain"/>
    <property type="match status" value="1"/>
</dbReference>
<dbReference type="Gene3D" id="2.40.30.10">
    <property type="entry name" value="Translation factors"/>
    <property type="match status" value="2"/>
</dbReference>
<dbReference type="InterPro" id="IPR000795">
    <property type="entry name" value="T_Tr_GTP-bd_dom"/>
</dbReference>
<comment type="caution">
    <text evidence="16">The sequence shown here is derived from an EMBL/GenBank/DDBJ whole genome shotgun (WGS) entry which is preliminary data.</text>
</comment>
<evidence type="ECO:0000256" key="4">
    <source>
        <dbReference type="ARBA" id="ARBA00022490"/>
    </source>
</evidence>
<dbReference type="InterPro" id="IPR004161">
    <property type="entry name" value="EFTu-like_2"/>
</dbReference>
<reference evidence="16 17" key="1">
    <citation type="submission" date="2019-08" db="EMBL/GenBank/DDBJ databases">
        <title>A chromosome-level genome assembly, high-density linkage maps, and genome scans reveal the genomic architecture of hybrid incompatibilities underlying speciation via character displacement in darters (Percidae: Etheostominae).</title>
        <authorList>
            <person name="Moran R.L."/>
            <person name="Catchen J.M."/>
            <person name="Fuller R.C."/>
        </authorList>
    </citation>
    <scope>NUCLEOTIDE SEQUENCE [LARGE SCALE GENOMIC DNA]</scope>
    <source>
        <strain evidence="16">EspeVRDwgs_2016</strain>
        <tissue evidence="16">Muscle</tissue>
    </source>
</reference>
<feature type="region of interest" description="Disordered" evidence="14">
    <location>
        <begin position="345"/>
        <end position="413"/>
    </location>
</feature>